<accession>A0AAW6AZJ6</accession>
<gene>
    <name evidence="2" type="ORF">PM006_16440</name>
</gene>
<evidence type="ECO:0000256" key="1">
    <source>
        <dbReference type="SAM" id="MobiDB-lite"/>
    </source>
</evidence>
<evidence type="ECO:0000313" key="3">
    <source>
        <dbReference type="Proteomes" id="UP001300871"/>
    </source>
</evidence>
<reference evidence="2" key="1">
    <citation type="submission" date="2023-01" db="EMBL/GenBank/DDBJ databases">
        <title>Human gut microbiome strain richness.</title>
        <authorList>
            <person name="Chen-Liaw A."/>
        </authorList>
    </citation>
    <scope>NUCLEOTIDE SEQUENCE</scope>
    <source>
        <strain evidence="2">B1_m1001713B170214d0_201011</strain>
    </source>
</reference>
<dbReference type="Proteomes" id="UP001300871">
    <property type="component" value="Unassembled WGS sequence"/>
</dbReference>
<feature type="compositionally biased region" description="Pro residues" evidence="1">
    <location>
        <begin position="52"/>
        <end position="61"/>
    </location>
</feature>
<proteinExistence type="predicted"/>
<sequence>MTNCKKHKINDANHYKYLTPDTDCTCDVGINGPAGDPELLAKSKPPLKHPETPAPTGPAAK</sequence>
<evidence type="ECO:0000313" key="2">
    <source>
        <dbReference type="EMBL" id="MDB2001788.1"/>
    </source>
</evidence>
<comment type="caution">
    <text evidence="2">The sequence shown here is derived from an EMBL/GenBank/DDBJ whole genome shotgun (WGS) entry which is preliminary data.</text>
</comment>
<dbReference type="RefSeq" id="WP_272120573.1">
    <property type="nucleotide sequence ID" value="NZ_JAQLGH010000046.1"/>
</dbReference>
<name>A0AAW6AZJ6_CLOSY</name>
<feature type="region of interest" description="Disordered" evidence="1">
    <location>
        <begin position="35"/>
        <end position="61"/>
    </location>
</feature>
<dbReference type="AlphaFoldDB" id="A0AAW6AZJ6"/>
<organism evidence="2 3">
    <name type="scientific">Clostridium symbiosum</name>
    <name type="common">Bacteroides symbiosus</name>
    <dbReference type="NCBI Taxonomy" id="1512"/>
    <lineage>
        <taxon>Bacteria</taxon>
        <taxon>Bacillati</taxon>
        <taxon>Bacillota</taxon>
        <taxon>Clostridia</taxon>
        <taxon>Lachnospirales</taxon>
        <taxon>Lachnospiraceae</taxon>
        <taxon>Otoolea</taxon>
    </lineage>
</organism>
<dbReference type="EMBL" id="JAQLGM010000047">
    <property type="protein sequence ID" value="MDB2001788.1"/>
    <property type="molecule type" value="Genomic_DNA"/>
</dbReference>
<protein>
    <submittedName>
        <fullName evidence="2">Uncharacterized protein</fullName>
    </submittedName>
</protein>